<dbReference type="AlphaFoldDB" id="A0AAD5QG84"/>
<dbReference type="EMBL" id="JAHQIW010000199">
    <property type="protein sequence ID" value="KAJ1346615.1"/>
    <property type="molecule type" value="Genomic_DNA"/>
</dbReference>
<accession>A0AAD5QG84</accession>
<sequence length="103" mass="11543">MLGKVLELWPRGIKGHALQLIQCESDGLTPIMLCKIKLKVRVRKAAKINTTFALGTTNRSDCSSSSEGYTSCQHEPHWERPLTLDKDAVRHQLEQQPNASAME</sequence>
<organism evidence="2 3">
    <name type="scientific">Parelaphostrongylus tenuis</name>
    <name type="common">Meningeal worm</name>
    <dbReference type="NCBI Taxonomy" id="148309"/>
    <lineage>
        <taxon>Eukaryota</taxon>
        <taxon>Metazoa</taxon>
        <taxon>Ecdysozoa</taxon>
        <taxon>Nematoda</taxon>
        <taxon>Chromadorea</taxon>
        <taxon>Rhabditida</taxon>
        <taxon>Rhabditina</taxon>
        <taxon>Rhabditomorpha</taxon>
        <taxon>Strongyloidea</taxon>
        <taxon>Metastrongylidae</taxon>
        <taxon>Parelaphostrongylus</taxon>
    </lineage>
</organism>
<comment type="caution">
    <text evidence="2">The sequence shown here is derived from an EMBL/GenBank/DDBJ whole genome shotgun (WGS) entry which is preliminary data.</text>
</comment>
<feature type="compositionally biased region" description="Basic and acidic residues" evidence="1">
    <location>
        <begin position="80"/>
        <end position="93"/>
    </location>
</feature>
<evidence type="ECO:0000313" key="3">
    <source>
        <dbReference type="Proteomes" id="UP001196413"/>
    </source>
</evidence>
<protein>
    <submittedName>
        <fullName evidence="2">Uncharacterized protein</fullName>
    </submittedName>
</protein>
<reference evidence="2" key="1">
    <citation type="submission" date="2021-06" db="EMBL/GenBank/DDBJ databases">
        <title>Parelaphostrongylus tenuis whole genome reference sequence.</title>
        <authorList>
            <person name="Garwood T.J."/>
            <person name="Larsen P.A."/>
            <person name="Fountain-Jones N.M."/>
            <person name="Garbe J.R."/>
            <person name="Macchietto M.G."/>
            <person name="Kania S.A."/>
            <person name="Gerhold R.W."/>
            <person name="Richards J.E."/>
            <person name="Wolf T.M."/>
        </authorList>
    </citation>
    <scope>NUCLEOTIDE SEQUENCE</scope>
    <source>
        <strain evidence="2">MNPRO001-30</strain>
        <tissue evidence="2">Meninges</tissue>
    </source>
</reference>
<keyword evidence="3" id="KW-1185">Reference proteome</keyword>
<feature type="compositionally biased region" description="Polar residues" evidence="1">
    <location>
        <begin position="94"/>
        <end position="103"/>
    </location>
</feature>
<dbReference type="Proteomes" id="UP001196413">
    <property type="component" value="Unassembled WGS sequence"/>
</dbReference>
<name>A0AAD5QG84_PARTN</name>
<gene>
    <name evidence="2" type="ORF">KIN20_001476</name>
</gene>
<evidence type="ECO:0000256" key="1">
    <source>
        <dbReference type="SAM" id="MobiDB-lite"/>
    </source>
</evidence>
<proteinExistence type="predicted"/>
<evidence type="ECO:0000313" key="2">
    <source>
        <dbReference type="EMBL" id="KAJ1346615.1"/>
    </source>
</evidence>
<feature type="region of interest" description="Disordered" evidence="1">
    <location>
        <begin position="80"/>
        <end position="103"/>
    </location>
</feature>